<dbReference type="GO" id="GO:0005737">
    <property type="term" value="C:cytoplasm"/>
    <property type="evidence" value="ECO:0007669"/>
    <property type="project" value="TreeGrafter"/>
</dbReference>
<name>A0A937M325_9GAMM</name>
<protein>
    <submittedName>
        <fullName evidence="5">2,4-dihydroxyhept-2-ene-1,7-dioic acid aldolase</fullName>
    </submittedName>
</protein>
<dbReference type="Pfam" id="PF03328">
    <property type="entry name" value="HpcH_HpaI"/>
    <property type="match status" value="1"/>
</dbReference>
<evidence type="ECO:0000259" key="4">
    <source>
        <dbReference type="Pfam" id="PF03328"/>
    </source>
</evidence>
<comment type="similarity">
    <text evidence="1">Belongs to the HpcH/HpaI aldolase family.</text>
</comment>
<dbReference type="PANTHER" id="PTHR30502">
    <property type="entry name" value="2-KETO-3-DEOXY-L-RHAMNONATE ALDOLASE"/>
    <property type="match status" value="1"/>
</dbReference>
<proteinExistence type="inferred from homology"/>
<evidence type="ECO:0000256" key="2">
    <source>
        <dbReference type="ARBA" id="ARBA00022723"/>
    </source>
</evidence>
<dbReference type="GO" id="GO:0046872">
    <property type="term" value="F:metal ion binding"/>
    <property type="evidence" value="ECO:0007669"/>
    <property type="project" value="UniProtKB-KW"/>
</dbReference>
<dbReference type="Proteomes" id="UP000705230">
    <property type="component" value="Unassembled WGS sequence"/>
</dbReference>
<accession>A0A937M325</accession>
<dbReference type="InterPro" id="IPR050251">
    <property type="entry name" value="HpcH-HpaI_aldolase"/>
</dbReference>
<sequence>MSKTDTSLGTWLSLYSEAIAEVLVNAGYEWVTIDLEHSAITINQAEKLIRVIDLAGAKPYVRVSSNDEVQIKRVLDAGAKGIIVPMVESKEDVLAAINATNYPPKGRRGMGLARAQGYGEAEAKNDYIHNISNQIELYIQIESEAALHHLDDMFSQDIDGYMIGPYDLSASMGIPGDFSNQAFIKAEESILETARKYDIKRGYHIVEPDLEQLELRKSQGYNFIAFSVDFRMLDVMARTPFYND</sequence>
<organism evidence="5 6">
    <name type="scientific">SAR86 cluster bacterium</name>
    <dbReference type="NCBI Taxonomy" id="2030880"/>
    <lineage>
        <taxon>Bacteria</taxon>
        <taxon>Pseudomonadati</taxon>
        <taxon>Pseudomonadota</taxon>
        <taxon>Gammaproteobacteria</taxon>
        <taxon>SAR86 cluster</taxon>
    </lineage>
</organism>
<dbReference type="InterPro" id="IPR015813">
    <property type="entry name" value="Pyrv/PenolPyrv_kinase-like_dom"/>
</dbReference>
<dbReference type="SUPFAM" id="SSF51621">
    <property type="entry name" value="Phosphoenolpyruvate/pyruvate domain"/>
    <property type="match status" value="1"/>
</dbReference>
<keyword evidence="3" id="KW-0456">Lyase</keyword>
<evidence type="ECO:0000313" key="5">
    <source>
        <dbReference type="EMBL" id="MBL6903762.1"/>
    </source>
</evidence>
<dbReference type="InterPro" id="IPR040442">
    <property type="entry name" value="Pyrv_kinase-like_dom_sf"/>
</dbReference>
<dbReference type="InterPro" id="IPR005000">
    <property type="entry name" value="Aldolase/citrate-lyase_domain"/>
</dbReference>
<dbReference type="AlphaFoldDB" id="A0A937M325"/>
<dbReference type="PANTHER" id="PTHR30502:SF0">
    <property type="entry name" value="PHOSPHOENOLPYRUVATE CARBOXYLASE FAMILY PROTEIN"/>
    <property type="match status" value="1"/>
</dbReference>
<dbReference type="Gene3D" id="3.20.20.60">
    <property type="entry name" value="Phosphoenolpyruvate-binding domains"/>
    <property type="match status" value="1"/>
</dbReference>
<dbReference type="GO" id="GO:0016832">
    <property type="term" value="F:aldehyde-lyase activity"/>
    <property type="evidence" value="ECO:0007669"/>
    <property type="project" value="TreeGrafter"/>
</dbReference>
<feature type="domain" description="HpcH/HpaI aldolase/citrate lyase" evidence="4">
    <location>
        <begin position="9"/>
        <end position="230"/>
    </location>
</feature>
<evidence type="ECO:0000256" key="1">
    <source>
        <dbReference type="ARBA" id="ARBA00005568"/>
    </source>
</evidence>
<reference evidence="5" key="1">
    <citation type="submission" date="2020-10" db="EMBL/GenBank/DDBJ databases">
        <title>Microbiome of the Black Sea water column analyzed by genome centric metagenomics.</title>
        <authorList>
            <person name="Cabello-Yeves P.J."/>
            <person name="Callieri C."/>
            <person name="Picazo A."/>
            <person name="Mehrshad M."/>
            <person name="Haro-Moreno J.M."/>
            <person name="Roda-Garcia J."/>
            <person name="Dzembekova N."/>
            <person name="Slabakova V."/>
            <person name="Slabakova N."/>
            <person name="Moncheva S."/>
            <person name="Rodriguez-Valera F."/>
        </authorList>
    </citation>
    <scope>NUCLEOTIDE SEQUENCE</scope>
    <source>
        <strain evidence="5">BS30m-G43</strain>
    </source>
</reference>
<comment type="caution">
    <text evidence="5">The sequence shown here is derived from an EMBL/GenBank/DDBJ whole genome shotgun (WGS) entry which is preliminary data.</text>
</comment>
<evidence type="ECO:0000313" key="6">
    <source>
        <dbReference type="Proteomes" id="UP000705230"/>
    </source>
</evidence>
<keyword evidence="2" id="KW-0479">Metal-binding</keyword>
<evidence type="ECO:0000256" key="3">
    <source>
        <dbReference type="ARBA" id="ARBA00023239"/>
    </source>
</evidence>
<dbReference type="EMBL" id="JADHSG010000014">
    <property type="protein sequence ID" value="MBL6903762.1"/>
    <property type="molecule type" value="Genomic_DNA"/>
</dbReference>
<gene>
    <name evidence="5" type="ORF">ISR29_06130</name>
</gene>